<feature type="transmembrane region" description="Helical" evidence="1">
    <location>
        <begin position="30"/>
        <end position="50"/>
    </location>
</feature>
<proteinExistence type="predicted"/>
<feature type="transmembrane region" description="Helical" evidence="1">
    <location>
        <begin position="196"/>
        <end position="214"/>
    </location>
</feature>
<feature type="transmembrane region" description="Helical" evidence="1">
    <location>
        <begin position="442"/>
        <end position="464"/>
    </location>
</feature>
<accession>A0A6G1JKD0</accession>
<dbReference type="Proteomes" id="UP000799291">
    <property type="component" value="Unassembled WGS sequence"/>
</dbReference>
<evidence type="ECO:0000256" key="1">
    <source>
        <dbReference type="SAM" id="Phobius"/>
    </source>
</evidence>
<keyword evidence="3" id="KW-1185">Reference proteome</keyword>
<dbReference type="PANTHER" id="PTHR35043:SF8">
    <property type="entry name" value="DUF4220 DOMAIN-CONTAINING PROTEIN"/>
    <property type="match status" value="1"/>
</dbReference>
<keyword evidence="1" id="KW-1133">Transmembrane helix</keyword>
<evidence type="ECO:0000313" key="3">
    <source>
        <dbReference type="Proteomes" id="UP000799291"/>
    </source>
</evidence>
<keyword evidence="1" id="KW-0812">Transmembrane</keyword>
<feature type="transmembrane region" description="Helical" evidence="1">
    <location>
        <begin position="369"/>
        <end position="391"/>
    </location>
</feature>
<reference evidence="2" key="1">
    <citation type="journal article" date="2020" name="Stud. Mycol.">
        <title>101 Dothideomycetes genomes: a test case for predicting lifestyles and emergence of pathogens.</title>
        <authorList>
            <person name="Haridas S."/>
            <person name="Albert R."/>
            <person name="Binder M."/>
            <person name="Bloem J."/>
            <person name="Labutti K."/>
            <person name="Salamov A."/>
            <person name="Andreopoulos B."/>
            <person name="Baker S."/>
            <person name="Barry K."/>
            <person name="Bills G."/>
            <person name="Bluhm B."/>
            <person name="Cannon C."/>
            <person name="Castanera R."/>
            <person name="Culley D."/>
            <person name="Daum C."/>
            <person name="Ezra D."/>
            <person name="Gonzalez J."/>
            <person name="Henrissat B."/>
            <person name="Kuo A."/>
            <person name="Liang C."/>
            <person name="Lipzen A."/>
            <person name="Lutzoni F."/>
            <person name="Magnuson J."/>
            <person name="Mondo S."/>
            <person name="Nolan M."/>
            <person name="Ohm R."/>
            <person name="Pangilinan J."/>
            <person name="Park H.-J."/>
            <person name="Ramirez L."/>
            <person name="Alfaro M."/>
            <person name="Sun H."/>
            <person name="Tritt A."/>
            <person name="Yoshinaga Y."/>
            <person name="Zwiers L.-H."/>
            <person name="Turgeon B."/>
            <person name="Goodwin S."/>
            <person name="Spatafora J."/>
            <person name="Crous P."/>
            <person name="Grigoriev I."/>
        </authorList>
    </citation>
    <scope>NUCLEOTIDE SEQUENCE</scope>
    <source>
        <strain evidence="2">CBS 122367</strain>
    </source>
</reference>
<dbReference type="OrthoDB" id="9451547at2759"/>
<evidence type="ECO:0000313" key="2">
    <source>
        <dbReference type="EMBL" id="KAF2690613.1"/>
    </source>
</evidence>
<dbReference type="AlphaFoldDB" id="A0A6G1JKD0"/>
<protein>
    <submittedName>
        <fullName evidence="2">Uncharacterized protein</fullName>
    </submittedName>
</protein>
<sequence length="486" mass="53954">MLGNNTNTSMRASDFEGWVQGPDTRGTLDIIWSCVAVLVTALWTVLHLNIPGEGDGLRHLFARKFRWGCASILAPDFLTLVAASQWDAAKKSVAEMRGLKEVEDDNSKWCMEHAFYANSGGFLLKCSDTDAFPIDAHAVHYLVSREYIRLPAITRDEVWDKSKADLFAKAATVVQSAWLIIGSIGRAASGLPLSPMETFTLAFIVSTVMSYFFWWRKPQNVETPALILCEHTMAKIRGDAGLAAHSWERSPLEFIDLAHKKWKRRTIFDDAPNRASRKRVPDLEDKAACSSLASTLSVATSPSRVDSNGTLLPTVAEKQLPPRIYDDAILPGGLSPLVLLSVALPSMVHSAIHLLGWNFEYPTTAEKQLWRSASVVLNVMAAISVGGVRALTLSGYQGRFNLIYIWVNNAATRPQDDADENEGAGGKAREDRWWKSLGFWDAFLTFTTLCLLVARFAIIAEVLISFRKLPKKVFVTVNWVDFIPHV</sequence>
<dbReference type="PANTHER" id="PTHR35043">
    <property type="entry name" value="TRANSCRIPTION FACTOR DOMAIN-CONTAINING PROTEIN"/>
    <property type="match status" value="1"/>
</dbReference>
<dbReference type="EMBL" id="MU005570">
    <property type="protein sequence ID" value="KAF2690613.1"/>
    <property type="molecule type" value="Genomic_DNA"/>
</dbReference>
<keyword evidence="1" id="KW-0472">Membrane</keyword>
<organism evidence="2 3">
    <name type="scientific">Lentithecium fluviatile CBS 122367</name>
    <dbReference type="NCBI Taxonomy" id="1168545"/>
    <lineage>
        <taxon>Eukaryota</taxon>
        <taxon>Fungi</taxon>
        <taxon>Dikarya</taxon>
        <taxon>Ascomycota</taxon>
        <taxon>Pezizomycotina</taxon>
        <taxon>Dothideomycetes</taxon>
        <taxon>Pleosporomycetidae</taxon>
        <taxon>Pleosporales</taxon>
        <taxon>Massarineae</taxon>
        <taxon>Lentitheciaceae</taxon>
        <taxon>Lentithecium</taxon>
    </lineage>
</organism>
<name>A0A6G1JKD0_9PLEO</name>
<gene>
    <name evidence="2" type="ORF">K458DRAFT_426092</name>
</gene>